<organism evidence="8 9">
    <name type="scientific">Pristionchus mayeri</name>
    <dbReference type="NCBI Taxonomy" id="1317129"/>
    <lineage>
        <taxon>Eukaryota</taxon>
        <taxon>Metazoa</taxon>
        <taxon>Ecdysozoa</taxon>
        <taxon>Nematoda</taxon>
        <taxon>Chromadorea</taxon>
        <taxon>Rhabditida</taxon>
        <taxon>Rhabditina</taxon>
        <taxon>Diplogasteromorpha</taxon>
        <taxon>Diplogasteroidea</taxon>
        <taxon>Neodiplogasteridae</taxon>
        <taxon>Pristionchus</taxon>
    </lineage>
</organism>
<sequence>RPLRLLLPVLLFGLSIDAGQVYRRVDGPTVTTTQGPNEDTVARDTVQPVRLSILQFPRLSLMQLAEPADSNATSSTVVEGGIVTERDRAVLNTNSINKQTAVNATFPPFLRSPPRSRAMRMKKARDGVKIALAKSAASPSNRLQNDILIVPPPKGSRLYVLVLIAVHESSDHAWKGYECGRVNLDGFIKLSAFLHALKEANSSPLLSSTLSLGAVIVDTCASDLRTIADLYELLAGSEINKSDLVAVIRDDDSHLPNVDLFIAQLGLPVIYAYPERGQSSVTPPLPIDITPISTASPLQGPSLNGLLVALKHTNSSCFSLLYDAPHKGLLSAIRTIAERLEMCVEERIQIDLDDNNADLAVRRLLLTESRAVLVLLSQPQWKQLLRAFR</sequence>
<keyword evidence="2" id="KW-0812">Transmembrane</keyword>
<evidence type="ECO:0000256" key="1">
    <source>
        <dbReference type="ARBA" id="ARBA00004370"/>
    </source>
</evidence>
<feature type="domain" description="Receptor ligand binding region" evidence="7">
    <location>
        <begin position="191"/>
        <end position="388"/>
    </location>
</feature>
<evidence type="ECO:0000256" key="3">
    <source>
        <dbReference type="ARBA" id="ARBA00022989"/>
    </source>
</evidence>
<keyword evidence="6" id="KW-0732">Signal</keyword>
<keyword evidence="4" id="KW-0472">Membrane</keyword>
<dbReference type="InterPro" id="IPR028082">
    <property type="entry name" value="Peripla_BP_I"/>
</dbReference>
<dbReference type="PANTHER" id="PTHR24060">
    <property type="entry name" value="METABOTROPIC GLUTAMATE RECEPTOR"/>
    <property type="match status" value="1"/>
</dbReference>
<comment type="subcellular location">
    <subcellularLocation>
        <location evidence="1">Membrane</location>
    </subcellularLocation>
</comment>
<feature type="non-terminal residue" evidence="8">
    <location>
        <position position="389"/>
    </location>
</feature>
<gene>
    <name evidence="8" type="ORF">PMAYCL1PPCAC_13315</name>
</gene>
<dbReference type="Proteomes" id="UP001328107">
    <property type="component" value="Unassembled WGS sequence"/>
</dbReference>
<evidence type="ECO:0000259" key="7">
    <source>
        <dbReference type="Pfam" id="PF01094"/>
    </source>
</evidence>
<feature type="non-terminal residue" evidence="8">
    <location>
        <position position="1"/>
    </location>
</feature>
<evidence type="ECO:0000256" key="4">
    <source>
        <dbReference type="ARBA" id="ARBA00023136"/>
    </source>
</evidence>
<evidence type="ECO:0000256" key="5">
    <source>
        <dbReference type="ARBA" id="ARBA00023180"/>
    </source>
</evidence>
<dbReference type="Pfam" id="PF01094">
    <property type="entry name" value="ANF_receptor"/>
    <property type="match status" value="1"/>
</dbReference>
<dbReference type="EMBL" id="BTRK01000003">
    <property type="protein sequence ID" value="GMR43120.1"/>
    <property type="molecule type" value="Genomic_DNA"/>
</dbReference>
<keyword evidence="3" id="KW-1133">Transmembrane helix</keyword>
<comment type="caution">
    <text evidence="8">The sequence shown here is derived from an EMBL/GenBank/DDBJ whole genome shotgun (WGS) entry which is preliminary data.</text>
</comment>
<dbReference type="SUPFAM" id="SSF53822">
    <property type="entry name" value="Periplasmic binding protein-like I"/>
    <property type="match status" value="1"/>
</dbReference>
<evidence type="ECO:0000256" key="2">
    <source>
        <dbReference type="ARBA" id="ARBA00022692"/>
    </source>
</evidence>
<protein>
    <recommendedName>
        <fullName evidence="7">Receptor ligand binding region domain-containing protein</fullName>
    </recommendedName>
</protein>
<feature type="chain" id="PRO_5042970941" description="Receptor ligand binding region domain-containing protein" evidence="6">
    <location>
        <begin position="19"/>
        <end position="389"/>
    </location>
</feature>
<evidence type="ECO:0000313" key="8">
    <source>
        <dbReference type="EMBL" id="GMR43120.1"/>
    </source>
</evidence>
<accession>A0AAN4ZST6</accession>
<dbReference type="Gene3D" id="3.40.50.2300">
    <property type="match status" value="2"/>
</dbReference>
<reference evidence="9" key="1">
    <citation type="submission" date="2022-10" db="EMBL/GenBank/DDBJ databases">
        <title>Genome assembly of Pristionchus species.</title>
        <authorList>
            <person name="Yoshida K."/>
            <person name="Sommer R.J."/>
        </authorList>
    </citation>
    <scope>NUCLEOTIDE SEQUENCE [LARGE SCALE GENOMIC DNA]</scope>
    <source>
        <strain evidence="9">RS5460</strain>
    </source>
</reference>
<keyword evidence="5" id="KW-0325">Glycoprotein</keyword>
<dbReference type="AlphaFoldDB" id="A0AAN4ZST6"/>
<feature type="signal peptide" evidence="6">
    <location>
        <begin position="1"/>
        <end position="18"/>
    </location>
</feature>
<dbReference type="InterPro" id="IPR050726">
    <property type="entry name" value="mGluR"/>
</dbReference>
<dbReference type="InterPro" id="IPR001828">
    <property type="entry name" value="ANF_lig-bd_rcpt"/>
</dbReference>
<keyword evidence="9" id="KW-1185">Reference proteome</keyword>
<name>A0AAN4ZST6_9BILA</name>
<evidence type="ECO:0000313" key="9">
    <source>
        <dbReference type="Proteomes" id="UP001328107"/>
    </source>
</evidence>
<dbReference type="GO" id="GO:0016020">
    <property type="term" value="C:membrane"/>
    <property type="evidence" value="ECO:0007669"/>
    <property type="project" value="UniProtKB-SubCell"/>
</dbReference>
<proteinExistence type="predicted"/>
<evidence type="ECO:0000256" key="6">
    <source>
        <dbReference type="SAM" id="SignalP"/>
    </source>
</evidence>